<proteinExistence type="predicted"/>
<dbReference type="Proteomes" id="UP000320762">
    <property type="component" value="Unassembled WGS sequence"/>
</dbReference>
<evidence type="ECO:0000313" key="2">
    <source>
        <dbReference type="Proteomes" id="UP000320762"/>
    </source>
</evidence>
<feature type="non-terminal residue" evidence="1">
    <location>
        <position position="56"/>
    </location>
</feature>
<sequence length="56" mass="6062">MTLLPVPSHMSVPYPDHSHSNTDFAGVTPTLGPREYEGVAIELTLSGPHIPTRSIH</sequence>
<name>A0A550BWL0_9AGAR</name>
<reference evidence="1 2" key="1">
    <citation type="journal article" date="2019" name="New Phytol.">
        <title>Comparative genomics reveals unique wood-decay strategies and fruiting body development in the Schizophyllaceae.</title>
        <authorList>
            <person name="Almasi E."/>
            <person name="Sahu N."/>
            <person name="Krizsan K."/>
            <person name="Balint B."/>
            <person name="Kovacs G.M."/>
            <person name="Kiss B."/>
            <person name="Cseklye J."/>
            <person name="Drula E."/>
            <person name="Henrissat B."/>
            <person name="Nagy I."/>
            <person name="Chovatia M."/>
            <person name="Adam C."/>
            <person name="LaButti K."/>
            <person name="Lipzen A."/>
            <person name="Riley R."/>
            <person name="Grigoriev I.V."/>
            <person name="Nagy L.G."/>
        </authorList>
    </citation>
    <scope>NUCLEOTIDE SEQUENCE [LARGE SCALE GENOMIC DNA]</scope>
    <source>
        <strain evidence="1 2">NL-1724</strain>
    </source>
</reference>
<organism evidence="1 2">
    <name type="scientific">Schizophyllum amplum</name>
    <dbReference type="NCBI Taxonomy" id="97359"/>
    <lineage>
        <taxon>Eukaryota</taxon>
        <taxon>Fungi</taxon>
        <taxon>Dikarya</taxon>
        <taxon>Basidiomycota</taxon>
        <taxon>Agaricomycotina</taxon>
        <taxon>Agaricomycetes</taxon>
        <taxon>Agaricomycetidae</taxon>
        <taxon>Agaricales</taxon>
        <taxon>Schizophyllaceae</taxon>
        <taxon>Schizophyllum</taxon>
    </lineage>
</organism>
<keyword evidence="2" id="KW-1185">Reference proteome</keyword>
<accession>A0A550BWL0</accession>
<comment type="caution">
    <text evidence="1">The sequence shown here is derived from an EMBL/GenBank/DDBJ whole genome shotgun (WGS) entry which is preliminary data.</text>
</comment>
<dbReference type="AlphaFoldDB" id="A0A550BWL0"/>
<protein>
    <submittedName>
        <fullName evidence="1">Uncharacterized protein</fullName>
    </submittedName>
</protein>
<gene>
    <name evidence="1" type="ORF">BD626DRAFT_516811</name>
</gene>
<dbReference type="EMBL" id="VDMD01000055">
    <property type="protein sequence ID" value="TRM56903.1"/>
    <property type="molecule type" value="Genomic_DNA"/>
</dbReference>
<evidence type="ECO:0000313" key="1">
    <source>
        <dbReference type="EMBL" id="TRM56903.1"/>
    </source>
</evidence>